<keyword evidence="2" id="KW-1185">Reference proteome</keyword>
<organism evidence="3">
    <name type="scientific">Enterobius vermicularis</name>
    <name type="common">Human pinworm</name>
    <dbReference type="NCBI Taxonomy" id="51028"/>
    <lineage>
        <taxon>Eukaryota</taxon>
        <taxon>Metazoa</taxon>
        <taxon>Ecdysozoa</taxon>
        <taxon>Nematoda</taxon>
        <taxon>Chromadorea</taxon>
        <taxon>Rhabditida</taxon>
        <taxon>Spirurina</taxon>
        <taxon>Oxyuridomorpha</taxon>
        <taxon>Oxyuroidea</taxon>
        <taxon>Oxyuridae</taxon>
        <taxon>Enterobius</taxon>
    </lineage>
</organism>
<evidence type="ECO:0000313" key="3">
    <source>
        <dbReference type="WBParaSite" id="EVEC_0001274901-mRNA-1"/>
    </source>
</evidence>
<dbReference type="EMBL" id="UXUI01012981">
    <property type="protein sequence ID" value="VDD97171.1"/>
    <property type="molecule type" value="Genomic_DNA"/>
</dbReference>
<protein>
    <submittedName>
        <fullName evidence="3">DDE_Tnp_1_7 domain-containing protein</fullName>
    </submittedName>
</protein>
<accession>A0A0N4VP26</accession>
<dbReference type="Proteomes" id="UP000274131">
    <property type="component" value="Unassembled WGS sequence"/>
</dbReference>
<dbReference type="AlphaFoldDB" id="A0A0N4VP26"/>
<name>A0A0N4VP26_ENTVE</name>
<sequence length="147" mass="17216">MILKLIVGSGAKKKCEEKSSIFRGAKMLRQHLILAEVLCEYVLGWDETGNEEEEMDKEEDLFKKESTDDDIRQYQQYEVLIVGADAAVIDDEDDGDSDENTFYHNENSCKNSSTEKYWGKKPYFMVIYTSNYATEKIYSYMTHTYHW</sequence>
<reference evidence="1 2" key="2">
    <citation type="submission" date="2018-10" db="EMBL/GenBank/DDBJ databases">
        <authorList>
            <consortium name="Pathogen Informatics"/>
        </authorList>
    </citation>
    <scope>NUCLEOTIDE SEQUENCE [LARGE SCALE GENOMIC DNA]</scope>
</reference>
<dbReference type="WBParaSite" id="EVEC_0001274901-mRNA-1">
    <property type="protein sequence ID" value="EVEC_0001274901-mRNA-1"/>
    <property type="gene ID" value="EVEC_0001274901"/>
</dbReference>
<gene>
    <name evidence="1" type="ORF">EVEC_LOCUS11922</name>
</gene>
<proteinExistence type="predicted"/>
<reference evidence="3" key="1">
    <citation type="submission" date="2017-02" db="UniProtKB">
        <authorList>
            <consortium name="WormBaseParasite"/>
        </authorList>
    </citation>
    <scope>IDENTIFICATION</scope>
</reference>
<evidence type="ECO:0000313" key="1">
    <source>
        <dbReference type="EMBL" id="VDD97171.1"/>
    </source>
</evidence>
<evidence type="ECO:0000313" key="2">
    <source>
        <dbReference type="Proteomes" id="UP000274131"/>
    </source>
</evidence>